<protein>
    <recommendedName>
        <fullName evidence="3">Inositol polyphosphate-related phosphatase domain-containing protein</fullName>
    </recommendedName>
</protein>
<dbReference type="Gene3D" id="2.30.29.110">
    <property type="match status" value="1"/>
</dbReference>
<dbReference type="InterPro" id="IPR000300">
    <property type="entry name" value="IPPc"/>
</dbReference>
<dbReference type="InterPro" id="IPR046985">
    <property type="entry name" value="IP5"/>
</dbReference>
<dbReference type="PANTHER" id="PTHR11200:SF300">
    <property type="entry name" value="TYPE II INOSITOL 1,4,5-TRISPHOSPHATE 5-PHOSPHATASE"/>
    <property type="match status" value="1"/>
</dbReference>
<dbReference type="InterPro" id="IPR036691">
    <property type="entry name" value="Endo/exonu/phosph_ase_sf"/>
</dbReference>
<gene>
    <name evidence="4" type="ORF">HK099_001395</name>
</gene>
<proteinExistence type="predicted"/>
<accession>A0AAD5U6Q3</accession>
<dbReference type="Proteomes" id="UP001211065">
    <property type="component" value="Unassembled WGS sequence"/>
</dbReference>
<sequence>MSTKPNSTNTNEKSREDVLAFLNDLDSFPRKTPSTIPGSSTQAAQSLDQLFKNSEKPKTNQDVLNFLDELDPSLSKKERLSSSGSNIPAKNRVESNENKNTNKPSTSNLTSSVSPAAPQLQSTSGEIDNTNTSTEIEKTDRSDAVTVQTASSKGGFFSGLTSTIWKQAEVATTNIKSSSLVKQGFESAQRLADQSTKIVAQSVDMGNEKVKGLVTEGRKIGFDISKLTHSIVDTIAPPIDGTQKDTITIWMCIENTDDEDIDSLHDLVQSVVNETWIRRFGGICEKVVVHSVKDPAPVLSKGFKEALQQTHLVSLRMSKLAESIKESPEELKNDLYFVIQPMEEELDCYENVLGLKTKTVVFKKYLSFFSGFNLGVLQFSQSLTRLNKERCLESLICDSLDEVFNRLKLEKENLKRMSLELEKEEVEKKNAMIDAEKNNSVTLNMNNLINELLRPTEACAAFAELKTTSKHNRTVALIKNNKKEAAILVLKLTVESNKLEIKSTLPIYDNFRLAISQSRPIHENENCPNLENVNFVTEYSIKLVSDNKELRFLSYSLEDFHSLLVELKKFMAIAQQSNFAIGGESHSWLLYYQPFEKSEDIQLENIISENIVDIKKTNTNPFIVSESSIHPRTAQGIKNRWVNMELRKREEKFCDFKDLKLTKSGFLFRIFTATWNVGGTLPPKNLNVLLNSPTFEGEADIIVLGFQEIDLTTSAYLISDTTKENEWVKAIEAGLGEKKDLFYKAASKQLVGMLILVFVKKVLHPHVSELTSVHLGTGILGMMGNKGGVAVRMRVFDSYVTFVNCHLAADPNYVERRNQDFQGLYQGLLLPSSSKYTEYSDYVQANPWVPNINDSPEYTLNINLYNQVRINSGKPICTVFDSDILIWLGDLNYRIPIPDTEAKAFLDQGQYGIEQLLLFDQLTNEKMKDKCFKNFLEGKITFSPSYKFDIGTNVYDSSEKRRSPSWCDRILFFKNPLLTEEKRNLELLYYGMKMDFLSSDHKPVFAEFKSKHRIVNLDKLNKCNDDILRELDKFENEALPILEIDTNNLDFGEVKLLSPVTRSIIIENRGQVISQFRFIPKMDELSISKPWCFINQTNSMLLPGEKLKVMITILVENKNLSYNLNFGKELLEDILILHVEGSRDHFISIQGNWLTTSFGMDLEVLCFLTKPVREYTTKDLSEILKKKEASIEEDFKDLKVTSFPPQIGRIAGFIHDHAMEMDELFTAEGDLSLIEYIIECIDSGLEFDLDSITEEVTEEADSDLNSPPSAKNSTQNIAALQDNANVINLDVDLLIKSRVTSAKPEYKKTFLECGFQCRGKGLKLFLISLLDVFKLILNFFSKSLIPEEKVVFLVNNGYLDLKSGTQCLETLPPTCKISFLYVTAFLKDFCTENKLYRGKDGFNFEKMAAQFAPILLRNEEATLQQQYPFNISGPILNATSSSEIGNSKIKYSTVGNKQGQVLVNSTLVFNGGIQKNNVGLKISKEVDVFNRKRKMFLKNFLEC</sequence>
<dbReference type="Pfam" id="PF21310">
    <property type="entry name" value="OCRL-like_ASH"/>
    <property type="match status" value="1"/>
</dbReference>
<dbReference type="GO" id="GO:0004439">
    <property type="term" value="F:phosphatidylinositol-4,5-bisphosphate 5-phosphatase activity"/>
    <property type="evidence" value="ECO:0007669"/>
    <property type="project" value="TreeGrafter"/>
</dbReference>
<evidence type="ECO:0000313" key="5">
    <source>
        <dbReference type="Proteomes" id="UP001211065"/>
    </source>
</evidence>
<dbReference type="Pfam" id="PF10310">
    <property type="entry name" value="DUF5427"/>
    <property type="match status" value="1"/>
</dbReference>
<evidence type="ECO:0000256" key="2">
    <source>
        <dbReference type="SAM" id="MobiDB-lite"/>
    </source>
</evidence>
<organism evidence="4 5">
    <name type="scientific">Clydaea vesicula</name>
    <dbReference type="NCBI Taxonomy" id="447962"/>
    <lineage>
        <taxon>Eukaryota</taxon>
        <taxon>Fungi</taxon>
        <taxon>Fungi incertae sedis</taxon>
        <taxon>Chytridiomycota</taxon>
        <taxon>Chytridiomycota incertae sedis</taxon>
        <taxon>Chytridiomycetes</taxon>
        <taxon>Lobulomycetales</taxon>
        <taxon>Lobulomycetaceae</taxon>
        <taxon>Clydaea</taxon>
    </lineage>
</organism>
<dbReference type="SMART" id="SM00128">
    <property type="entry name" value="IPPc"/>
    <property type="match status" value="1"/>
</dbReference>
<dbReference type="GO" id="GO:0046856">
    <property type="term" value="P:phosphatidylinositol dephosphorylation"/>
    <property type="evidence" value="ECO:0007669"/>
    <property type="project" value="InterPro"/>
</dbReference>
<dbReference type="Pfam" id="PF22669">
    <property type="entry name" value="Exo_endo_phos2"/>
    <property type="match status" value="1"/>
</dbReference>
<evidence type="ECO:0000313" key="4">
    <source>
        <dbReference type="EMBL" id="KAJ3223207.1"/>
    </source>
</evidence>
<feature type="region of interest" description="Disordered" evidence="2">
    <location>
        <begin position="75"/>
        <end position="147"/>
    </location>
</feature>
<dbReference type="Gene3D" id="2.60.40.10">
    <property type="entry name" value="Immunoglobulins"/>
    <property type="match status" value="1"/>
</dbReference>
<feature type="region of interest" description="Disordered" evidence="2">
    <location>
        <begin position="26"/>
        <end position="60"/>
    </location>
</feature>
<evidence type="ECO:0000256" key="1">
    <source>
        <dbReference type="SAM" id="Coils"/>
    </source>
</evidence>
<name>A0AAD5U6Q3_9FUNG</name>
<keyword evidence="5" id="KW-1185">Reference proteome</keyword>
<feature type="compositionally biased region" description="Polar residues" evidence="2">
    <location>
        <begin position="98"/>
        <end position="134"/>
    </location>
</feature>
<feature type="domain" description="Inositol polyphosphate-related phosphatase" evidence="3">
    <location>
        <begin position="666"/>
        <end position="1016"/>
    </location>
</feature>
<dbReference type="InterPro" id="IPR048869">
    <property type="entry name" value="OCRL-1_2_ASH"/>
</dbReference>
<evidence type="ECO:0000259" key="3">
    <source>
        <dbReference type="SMART" id="SM00128"/>
    </source>
</evidence>
<reference evidence="4" key="1">
    <citation type="submission" date="2020-05" db="EMBL/GenBank/DDBJ databases">
        <title>Phylogenomic resolution of chytrid fungi.</title>
        <authorList>
            <person name="Stajich J.E."/>
            <person name="Amses K."/>
            <person name="Simmons R."/>
            <person name="Seto K."/>
            <person name="Myers J."/>
            <person name="Bonds A."/>
            <person name="Quandt C.A."/>
            <person name="Barry K."/>
            <person name="Liu P."/>
            <person name="Grigoriev I."/>
            <person name="Longcore J.E."/>
            <person name="James T.Y."/>
        </authorList>
    </citation>
    <scope>NUCLEOTIDE SEQUENCE</scope>
    <source>
        <strain evidence="4">JEL0476</strain>
    </source>
</reference>
<dbReference type="SUPFAM" id="SSF56219">
    <property type="entry name" value="DNase I-like"/>
    <property type="match status" value="1"/>
</dbReference>
<dbReference type="PANTHER" id="PTHR11200">
    <property type="entry name" value="INOSITOL 5-PHOSPHATASE"/>
    <property type="match status" value="1"/>
</dbReference>
<dbReference type="Gene3D" id="3.60.10.10">
    <property type="entry name" value="Endonuclease/exonuclease/phosphatase"/>
    <property type="match status" value="1"/>
</dbReference>
<feature type="compositionally biased region" description="Polar residues" evidence="2">
    <location>
        <begin position="32"/>
        <end position="52"/>
    </location>
</feature>
<keyword evidence="1" id="KW-0175">Coiled coil</keyword>
<comment type="caution">
    <text evidence="4">The sequence shown here is derived from an EMBL/GenBank/DDBJ whole genome shotgun (WGS) entry which is preliminary data.</text>
</comment>
<dbReference type="InterPro" id="IPR013783">
    <property type="entry name" value="Ig-like_fold"/>
</dbReference>
<feature type="coiled-coil region" evidence="1">
    <location>
        <begin position="397"/>
        <end position="439"/>
    </location>
</feature>
<dbReference type="InterPro" id="IPR018814">
    <property type="entry name" value="DUF5427"/>
</dbReference>
<dbReference type="EMBL" id="JADGJW010000139">
    <property type="protein sequence ID" value="KAJ3223207.1"/>
    <property type="molecule type" value="Genomic_DNA"/>
</dbReference>